<reference evidence="7" key="2">
    <citation type="submission" date="2023-02" db="EMBL/GenBank/DDBJ databases">
        <authorList>
            <consortium name="DOE Joint Genome Institute"/>
            <person name="Mondo S.J."/>
            <person name="Chang Y."/>
            <person name="Wang Y."/>
            <person name="Ahrendt S."/>
            <person name="Andreopoulos W."/>
            <person name="Barry K."/>
            <person name="Beard J."/>
            <person name="Benny G.L."/>
            <person name="Blankenship S."/>
            <person name="Bonito G."/>
            <person name="Cuomo C."/>
            <person name="Desiro A."/>
            <person name="Gervers K.A."/>
            <person name="Hundley H."/>
            <person name="Kuo A."/>
            <person name="LaButti K."/>
            <person name="Lang B.F."/>
            <person name="Lipzen A."/>
            <person name="O'Donnell K."/>
            <person name="Pangilinan J."/>
            <person name="Reynolds N."/>
            <person name="Sandor L."/>
            <person name="Smith M.W."/>
            <person name="Tsang A."/>
            <person name="Grigoriev I.V."/>
            <person name="Stajich J.E."/>
            <person name="Spatafora J.W."/>
        </authorList>
    </citation>
    <scope>NUCLEOTIDE SEQUENCE</scope>
    <source>
        <strain evidence="7">RSA 2281</strain>
    </source>
</reference>
<evidence type="ECO:0000259" key="6">
    <source>
        <dbReference type="Pfam" id="PF00892"/>
    </source>
</evidence>
<sequence length="397" mass="44023">MKPSTTEEKLLYLLSNDDDNRRIMKYKQEDYNDDDSDSNITYVTVITYNDQSDYYNEQRPLLQKDYSATLVSYTNDHQHPHRDKKTKMIGLGWIVVSMVLFSLMGVFVKLGGPTFPSFEIILARSVVEIVLGVTACIYFESNPFGYPKVRLWLLLSGVVGALAIAASYYAITHLIISDAAAIMCLNIPCTTLLAAYFLGESFRIFDGISIILCLAGTMCVSKPEFLFGSSAANNENDGYNDSDDGSSHDAVTFFDRRFAVFIALLTAFLISSNYCIVRKVGKKVHFMVYSVYNGVFLFIMCVPVLFTFQSFVWPQGFTEYAILFLSGVCAFSGHCFLSKGLQMAPAGFVALINANSLPLGLLFGVFMFKEYPDTLSLLGAAIIGAATVMSALRNKVV</sequence>
<evidence type="ECO:0000256" key="5">
    <source>
        <dbReference type="SAM" id="Phobius"/>
    </source>
</evidence>
<feature type="transmembrane region" description="Helical" evidence="5">
    <location>
        <begin position="374"/>
        <end position="392"/>
    </location>
</feature>
<evidence type="ECO:0000313" key="8">
    <source>
        <dbReference type="Proteomes" id="UP001209540"/>
    </source>
</evidence>
<name>A0AAD5KBL5_9FUNG</name>
<protein>
    <recommendedName>
        <fullName evidence="6">EamA domain-containing protein</fullName>
    </recommendedName>
</protein>
<dbReference type="InterPro" id="IPR000620">
    <property type="entry name" value="EamA_dom"/>
</dbReference>
<dbReference type="EMBL" id="JAIXMP010000001">
    <property type="protein sequence ID" value="KAI9278216.1"/>
    <property type="molecule type" value="Genomic_DNA"/>
</dbReference>
<dbReference type="PANTHER" id="PTHR22911:SF6">
    <property type="entry name" value="SOLUTE CARRIER FAMILY 35 MEMBER G1"/>
    <property type="match status" value="1"/>
</dbReference>
<proteinExistence type="predicted"/>
<comment type="caution">
    <text evidence="7">The sequence shown here is derived from an EMBL/GenBank/DDBJ whole genome shotgun (WGS) entry which is preliminary data.</text>
</comment>
<dbReference type="AlphaFoldDB" id="A0AAD5KBL5"/>
<dbReference type="GO" id="GO:0016020">
    <property type="term" value="C:membrane"/>
    <property type="evidence" value="ECO:0007669"/>
    <property type="project" value="UniProtKB-SubCell"/>
</dbReference>
<dbReference type="SUPFAM" id="SSF103481">
    <property type="entry name" value="Multidrug resistance efflux transporter EmrE"/>
    <property type="match status" value="2"/>
</dbReference>
<dbReference type="InterPro" id="IPR037185">
    <property type="entry name" value="EmrE-like"/>
</dbReference>
<evidence type="ECO:0000256" key="2">
    <source>
        <dbReference type="ARBA" id="ARBA00022692"/>
    </source>
</evidence>
<keyword evidence="2 5" id="KW-0812">Transmembrane</keyword>
<feature type="transmembrane region" description="Helical" evidence="5">
    <location>
        <begin position="320"/>
        <end position="337"/>
    </location>
</feature>
<feature type="transmembrane region" description="Helical" evidence="5">
    <location>
        <begin position="120"/>
        <end position="139"/>
    </location>
</feature>
<feature type="transmembrane region" description="Helical" evidence="5">
    <location>
        <begin position="175"/>
        <end position="197"/>
    </location>
</feature>
<evidence type="ECO:0000256" key="1">
    <source>
        <dbReference type="ARBA" id="ARBA00004141"/>
    </source>
</evidence>
<organism evidence="7 8">
    <name type="scientific">Phascolomyces articulosus</name>
    <dbReference type="NCBI Taxonomy" id="60185"/>
    <lineage>
        <taxon>Eukaryota</taxon>
        <taxon>Fungi</taxon>
        <taxon>Fungi incertae sedis</taxon>
        <taxon>Mucoromycota</taxon>
        <taxon>Mucoromycotina</taxon>
        <taxon>Mucoromycetes</taxon>
        <taxon>Mucorales</taxon>
        <taxon>Lichtheimiaceae</taxon>
        <taxon>Phascolomyces</taxon>
    </lineage>
</organism>
<dbReference type="Pfam" id="PF00892">
    <property type="entry name" value="EamA"/>
    <property type="match status" value="2"/>
</dbReference>
<keyword evidence="4 5" id="KW-0472">Membrane</keyword>
<gene>
    <name evidence="7" type="ORF">BDA99DRAFT_491474</name>
</gene>
<comment type="subcellular location">
    <subcellularLocation>
        <location evidence="1">Membrane</location>
        <topology evidence="1">Multi-pass membrane protein</topology>
    </subcellularLocation>
</comment>
<keyword evidence="8" id="KW-1185">Reference proteome</keyword>
<feature type="transmembrane region" description="Helical" evidence="5">
    <location>
        <begin position="289"/>
        <end position="308"/>
    </location>
</feature>
<dbReference type="PANTHER" id="PTHR22911">
    <property type="entry name" value="ACYL-MALONYL CONDENSING ENZYME-RELATED"/>
    <property type="match status" value="1"/>
</dbReference>
<feature type="transmembrane region" description="Helical" evidence="5">
    <location>
        <begin position="151"/>
        <end position="169"/>
    </location>
</feature>
<feature type="transmembrane region" description="Helical" evidence="5">
    <location>
        <begin position="349"/>
        <end position="368"/>
    </location>
</feature>
<reference evidence="7" key="1">
    <citation type="journal article" date="2022" name="IScience">
        <title>Evolution of zygomycete secretomes and the origins of terrestrial fungal ecologies.</title>
        <authorList>
            <person name="Chang Y."/>
            <person name="Wang Y."/>
            <person name="Mondo S."/>
            <person name="Ahrendt S."/>
            <person name="Andreopoulos W."/>
            <person name="Barry K."/>
            <person name="Beard J."/>
            <person name="Benny G.L."/>
            <person name="Blankenship S."/>
            <person name="Bonito G."/>
            <person name="Cuomo C."/>
            <person name="Desiro A."/>
            <person name="Gervers K.A."/>
            <person name="Hundley H."/>
            <person name="Kuo A."/>
            <person name="LaButti K."/>
            <person name="Lang B.F."/>
            <person name="Lipzen A."/>
            <person name="O'Donnell K."/>
            <person name="Pangilinan J."/>
            <person name="Reynolds N."/>
            <person name="Sandor L."/>
            <person name="Smith M.E."/>
            <person name="Tsang A."/>
            <person name="Grigoriev I.V."/>
            <person name="Stajich J.E."/>
            <person name="Spatafora J.W."/>
        </authorList>
    </citation>
    <scope>NUCLEOTIDE SEQUENCE</scope>
    <source>
        <strain evidence="7">RSA 2281</strain>
    </source>
</reference>
<feature type="transmembrane region" description="Helical" evidence="5">
    <location>
        <begin position="204"/>
        <end position="223"/>
    </location>
</feature>
<evidence type="ECO:0000256" key="3">
    <source>
        <dbReference type="ARBA" id="ARBA00022989"/>
    </source>
</evidence>
<evidence type="ECO:0000256" key="4">
    <source>
        <dbReference type="ARBA" id="ARBA00023136"/>
    </source>
</evidence>
<accession>A0AAD5KBL5</accession>
<feature type="transmembrane region" description="Helical" evidence="5">
    <location>
        <begin position="88"/>
        <end position="108"/>
    </location>
</feature>
<evidence type="ECO:0000313" key="7">
    <source>
        <dbReference type="EMBL" id="KAI9278216.1"/>
    </source>
</evidence>
<feature type="transmembrane region" description="Helical" evidence="5">
    <location>
        <begin position="258"/>
        <end position="277"/>
    </location>
</feature>
<feature type="domain" description="EamA" evidence="6">
    <location>
        <begin position="89"/>
        <end position="221"/>
    </location>
</feature>
<keyword evidence="3 5" id="KW-1133">Transmembrane helix</keyword>
<dbReference type="Proteomes" id="UP001209540">
    <property type="component" value="Unassembled WGS sequence"/>
</dbReference>
<feature type="domain" description="EamA" evidence="6">
    <location>
        <begin position="258"/>
        <end position="390"/>
    </location>
</feature>